<dbReference type="AlphaFoldDB" id="A0A5P8P0X8"/>
<dbReference type="RefSeq" id="WP_152307319.1">
    <property type="nucleotide sequence ID" value="NZ_CP043617.1"/>
</dbReference>
<dbReference type="KEGG" id="sulg:FJR48_06410"/>
<protein>
    <submittedName>
        <fullName evidence="1">Uncharacterized protein</fullName>
    </submittedName>
</protein>
<dbReference type="OrthoDB" id="3575561at2"/>
<dbReference type="EMBL" id="CP043617">
    <property type="protein sequence ID" value="QFR49376.1"/>
    <property type="molecule type" value="Genomic_DNA"/>
</dbReference>
<evidence type="ECO:0000313" key="1">
    <source>
        <dbReference type="EMBL" id="QFR49376.1"/>
    </source>
</evidence>
<reference evidence="1 2" key="1">
    <citation type="submission" date="2019-09" db="EMBL/GenBank/DDBJ databases">
        <title>Sulfurimonas gotlandica sp. nov., a chemoautotrophic and psychrotolerant epsilonproteobacterium isolated from a pelagic redoxcline, and an emended description of the genus Sulfurimonas.</title>
        <authorList>
            <person name="Wang S."/>
            <person name="Jiang L."/>
            <person name="Shao S."/>
        </authorList>
    </citation>
    <scope>NUCLEOTIDE SEQUENCE [LARGE SCALE GENOMIC DNA]</scope>
    <source>
        <strain evidence="1 2">GYSZ_1</strain>
    </source>
</reference>
<gene>
    <name evidence="1" type="ORF">FJR48_06410</name>
</gene>
<dbReference type="Proteomes" id="UP000326944">
    <property type="component" value="Chromosome"/>
</dbReference>
<organism evidence="1 2">
    <name type="scientific">Sulfurimonas lithotrophica</name>
    <dbReference type="NCBI Taxonomy" id="2590022"/>
    <lineage>
        <taxon>Bacteria</taxon>
        <taxon>Pseudomonadati</taxon>
        <taxon>Campylobacterota</taxon>
        <taxon>Epsilonproteobacteria</taxon>
        <taxon>Campylobacterales</taxon>
        <taxon>Sulfurimonadaceae</taxon>
        <taxon>Sulfurimonas</taxon>
    </lineage>
</organism>
<name>A0A5P8P0X8_9BACT</name>
<sequence>MDSKLLTWKEVRIIVDHYFSFWIDGEDKIWAKMMWSALESAGLTIYRTDDEGMVVRSRIAILALIYQEFCVRSQLSNYDEANFRGLKQHHYKEIFSDSVEQINEQIELILNALNKEYQDGVLFILMYESVFRGSHGSLTMKQVDDKIEEIKDVILKKETCAEYEAFIFTMYGCSIREFESLAIDFI</sequence>
<accession>A0A5P8P0X8</accession>
<evidence type="ECO:0000313" key="2">
    <source>
        <dbReference type="Proteomes" id="UP000326944"/>
    </source>
</evidence>
<proteinExistence type="predicted"/>
<keyword evidence="2" id="KW-1185">Reference proteome</keyword>